<name>A0A4Q7ALF5_9GAMM</name>
<evidence type="ECO:0000313" key="1">
    <source>
        <dbReference type="EMBL" id="RZG63810.1"/>
    </source>
</evidence>
<organism evidence="1 2">
    <name type="scientific">Acinetobacter bouvetii</name>
    <dbReference type="NCBI Taxonomy" id="202951"/>
    <lineage>
        <taxon>Bacteria</taxon>
        <taxon>Pseudomonadati</taxon>
        <taxon>Pseudomonadota</taxon>
        <taxon>Gammaproteobacteria</taxon>
        <taxon>Moraxellales</taxon>
        <taxon>Moraxellaceae</taxon>
        <taxon>Acinetobacter</taxon>
    </lineage>
</organism>
<accession>A0A4Q7ALF5</accession>
<dbReference type="Pfam" id="PF03837">
    <property type="entry name" value="RecT"/>
    <property type="match status" value="1"/>
</dbReference>
<dbReference type="NCBIfam" id="TIGR01913">
    <property type="entry name" value="bet_lambda"/>
    <property type="match status" value="1"/>
</dbReference>
<proteinExistence type="predicted"/>
<dbReference type="GO" id="GO:0003677">
    <property type="term" value="F:DNA binding"/>
    <property type="evidence" value="ECO:0007669"/>
    <property type="project" value="InterPro"/>
</dbReference>
<dbReference type="EMBL" id="SGSU01000034">
    <property type="protein sequence ID" value="RZG63810.1"/>
    <property type="molecule type" value="Genomic_DNA"/>
</dbReference>
<reference evidence="1 2" key="1">
    <citation type="submission" date="2019-02" db="EMBL/GenBank/DDBJ databases">
        <title>The Batch Genome Submission of Acinetobacter spp. strains.</title>
        <authorList>
            <person name="Qin J."/>
            <person name="Hu Y."/>
            <person name="Ye H."/>
            <person name="Wei L."/>
            <person name="Feng Y."/>
            <person name="Zong Z."/>
        </authorList>
    </citation>
    <scope>NUCLEOTIDE SEQUENCE [LARGE SCALE GENOMIC DNA]</scope>
    <source>
        <strain evidence="1 2">WCHABo060081</strain>
    </source>
</reference>
<dbReference type="InterPro" id="IPR018330">
    <property type="entry name" value="RecT_fam"/>
</dbReference>
<dbReference type="GO" id="GO:0006310">
    <property type="term" value="P:DNA recombination"/>
    <property type="evidence" value="ECO:0007669"/>
    <property type="project" value="InterPro"/>
</dbReference>
<dbReference type="AlphaFoldDB" id="A0A4Q7ALF5"/>
<gene>
    <name evidence="1" type="primary">bet</name>
    <name evidence="1" type="ORF">EXE25_18550</name>
</gene>
<sequence>MNAPVQTNLITAQIQQLSGVLGLHNVDPTELEQTLIQTAFKSDKQITREQMGALLIVASQYKLNPWTKEIYAFPDKNKGIIPVVGVDGWSRIINSNSNLNGIEFVFSDKMVRMNKAKVDCPEWVDCLIHRKDRDRPTVVREYLDEVYREPMGQNGFAGPWQSHPKRFLRHKALIQCARLAFGFVGIYDQDEAERINESGSVKTVQGKNETVEPEGYQEFEALHLDNMRALSMEGVEALQTGYAELPAGKCKNHFWSIHSPSLKEAAMRADLPKGEVYDHSPA</sequence>
<evidence type="ECO:0000313" key="2">
    <source>
        <dbReference type="Proteomes" id="UP000293483"/>
    </source>
</evidence>
<dbReference type="Proteomes" id="UP000293483">
    <property type="component" value="Unassembled WGS sequence"/>
</dbReference>
<dbReference type="InterPro" id="IPR010183">
    <property type="entry name" value="Phage_lambda_Bet"/>
</dbReference>
<protein>
    <submittedName>
        <fullName evidence="1">Phage recombination protein Bet</fullName>
    </submittedName>
</protein>
<comment type="caution">
    <text evidence="1">The sequence shown here is derived from an EMBL/GenBank/DDBJ whole genome shotgun (WGS) entry which is preliminary data.</text>
</comment>
<dbReference type="RefSeq" id="WP_130148840.1">
    <property type="nucleotide sequence ID" value="NZ_SGSU01000034.1"/>
</dbReference>